<gene>
    <name evidence="1" type="ORF">AA106555_0583</name>
</gene>
<name>A0ABQ0QNI9_9PROT</name>
<evidence type="ECO:0000313" key="1">
    <source>
        <dbReference type="EMBL" id="GBR51528.1"/>
    </source>
</evidence>
<evidence type="ECO:0008006" key="3">
    <source>
        <dbReference type="Google" id="ProtNLM"/>
    </source>
</evidence>
<dbReference type="EMBL" id="BAQC01000013">
    <property type="protein sequence ID" value="GBR51528.1"/>
    <property type="molecule type" value="Genomic_DNA"/>
</dbReference>
<comment type="caution">
    <text evidence="1">The sequence shown here is derived from an EMBL/GenBank/DDBJ whole genome shotgun (WGS) entry which is preliminary data.</text>
</comment>
<accession>A0ABQ0QNI9</accession>
<dbReference type="Proteomes" id="UP001062632">
    <property type="component" value="Unassembled WGS sequence"/>
</dbReference>
<evidence type="ECO:0000313" key="2">
    <source>
        <dbReference type="Proteomes" id="UP001062632"/>
    </source>
</evidence>
<proteinExistence type="predicted"/>
<reference evidence="1 2" key="1">
    <citation type="submission" date="2013-04" db="EMBL/GenBank/DDBJ databases">
        <title>The genome sequencing project of 58 acetic acid bacteria.</title>
        <authorList>
            <person name="Okamoto-Kainuma A."/>
            <person name="Ishikawa M."/>
            <person name="Umino S."/>
            <person name="Koizumi Y."/>
            <person name="Shiwa Y."/>
            <person name="Yoshikawa H."/>
            <person name="Matsutani M."/>
            <person name="Matsushita K."/>
        </authorList>
    </citation>
    <scope>NUCLEOTIDE SEQUENCE [LARGE SCALE GENOMIC DNA]</scope>
    <source>
        <strain evidence="1 2">NBRC 106555</strain>
    </source>
</reference>
<sequence>MISHTQSCPHPLPGLRVWEKALRVPAIAYCNGVSIQVQAPCVASFLNRHRHVQIRHSPRDEF</sequence>
<protein>
    <recommendedName>
        <fullName evidence="3">Transposase</fullName>
    </recommendedName>
</protein>
<organism evidence="1 2">
    <name type="scientific">Neokomagataea thailandica NBRC 106555</name>
    <dbReference type="NCBI Taxonomy" id="1223520"/>
    <lineage>
        <taxon>Bacteria</taxon>
        <taxon>Pseudomonadati</taxon>
        <taxon>Pseudomonadota</taxon>
        <taxon>Alphaproteobacteria</taxon>
        <taxon>Acetobacterales</taxon>
        <taxon>Acetobacteraceae</taxon>
        <taxon>Neokomagataea</taxon>
    </lineage>
</organism>
<keyword evidence="2" id="KW-1185">Reference proteome</keyword>